<gene>
    <name evidence="2" type="ORF">PGAL8A_00320800</name>
</gene>
<dbReference type="EMBL" id="CVMV01000047">
    <property type="protein sequence ID" value="CRG95995.1"/>
    <property type="molecule type" value="Genomic_DNA"/>
</dbReference>
<proteinExistence type="predicted"/>
<dbReference type="AlphaFoldDB" id="A0A1J1GUS6"/>
<reference evidence="2" key="1">
    <citation type="submission" date="2015-04" db="EMBL/GenBank/DDBJ databases">
        <authorList>
            <consortium name="Pathogen Informatics"/>
        </authorList>
    </citation>
    <scope>NUCLEOTIDE SEQUENCE [LARGE SCALE GENOMIC DNA]</scope>
    <source>
        <strain evidence="2">8A</strain>
    </source>
</reference>
<protein>
    <submittedName>
        <fullName evidence="2">Fam-e protein</fullName>
    </submittedName>
</protein>
<name>A0A1J1GUS6_PLAGA</name>
<dbReference type="Proteomes" id="UP000220797">
    <property type="component" value="Unassembled WGS sequence"/>
</dbReference>
<feature type="transmembrane region" description="Helical" evidence="1">
    <location>
        <begin position="290"/>
        <end position="311"/>
    </location>
</feature>
<keyword evidence="1" id="KW-0472">Membrane</keyword>
<comment type="caution">
    <text evidence="2">The sequence shown here is derived from an EMBL/GenBank/DDBJ whole genome shotgun (WGS) entry which is preliminary data.</text>
</comment>
<keyword evidence="1" id="KW-1133">Transmembrane helix</keyword>
<sequence length="323" mass="38616">MALLYNEGCENFEEDSAICRMNICPIKQSKFQKSLCDIGMPFVKMYRPLNNASNDISKNIFKYERYGRYGYSRIIILSNDYQDGIVFLYEYNIHYDPYPTKTYLCRLRNINQTAALCESVDMYYLDKRLSFSSYDIINGKNDQPLKHLKNPNHKIIKLNYKNLFIKEHSCHHIKTRYISDHNCMYAICEKKNEDYMLCSDANYSGKLIFLHSANQKYKKFMYLPERCLTRDSNLACVPYYCETNAKDKFFPCEHKEISVIKDIMPYAKRSEVMPIKQQIVHHEDNLSASALFAMTLMPFLILFVFFWCYLYKNFKKRRRRKIY</sequence>
<accession>A0A1J1GUS6</accession>
<evidence type="ECO:0000313" key="2">
    <source>
        <dbReference type="EMBL" id="CRG95995.1"/>
    </source>
</evidence>
<organism evidence="2 3">
    <name type="scientific">Plasmodium gallinaceum</name>
    <dbReference type="NCBI Taxonomy" id="5849"/>
    <lineage>
        <taxon>Eukaryota</taxon>
        <taxon>Sar</taxon>
        <taxon>Alveolata</taxon>
        <taxon>Apicomplexa</taxon>
        <taxon>Aconoidasida</taxon>
        <taxon>Haemosporida</taxon>
        <taxon>Plasmodiidae</taxon>
        <taxon>Plasmodium</taxon>
        <taxon>Plasmodium (Haemamoeba)</taxon>
    </lineage>
</organism>
<dbReference type="RefSeq" id="XP_028528803.1">
    <property type="nucleotide sequence ID" value="XM_028672230.1"/>
</dbReference>
<keyword evidence="3" id="KW-1185">Reference proteome</keyword>
<evidence type="ECO:0000256" key="1">
    <source>
        <dbReference type="SAM" id="Phobius"/>
    </source>
</evidence>
<dbReference type="GeneID" id="39731741"/>
<keyword evidence="1" id="KW-0812">Transmembrane</keyword>
<evidence type="ECO:0000313" key="3">
    <source>
        <dbReference type="Proteomes" id="UP000220797"/>
    </source>
</evidence>
<dbReference type="VEuPathDB" id="PlasmoDB:PGAL8A_00320800"/>